<organism evidence="1 2">
    <name type="scientific">Fischerella thermalis CCMEE 5268</name>
    <dbReference type="NCBI Taxonomy" id="2019662"/>
    <lineage>
        <taxon>Bacteria</taxon>
        <taxon>Bacillati</taxon>
        <taxon>Cyanobacteriota</taxon>
        <taxon>Cyanophyceae</taxon>
        <taxon>Nostocales</taxon>
        <taxon>Hapalosiphonaceae</taxon>
        <taxon>Fischerella</taxon>
    </lineage>
</organism>
<evidence type="ECO:0000313" key="2">
    <source>
        <dbReference type="Proteomes" id="UP000235025"/>
    </source>
</evidence>
<name>A0A2N6KKR1_9CYAN</name>
<proteinExistence type="predicted"/>
<reference evidence="1 2" key="1">
    <citation type="submission" date="2017-07" db="EMBL/GenBank/DDBJ databases">
        <title>Genomes of Fischerella (Mastigocladus) sp. strains.</title>
        <authorList>
            <person name="Miller S.R."/>
        </authorList>
    </citation>
    <scope>NUCLEOTIDE SEQUENCE [LARGE SCALE GENOMIC DNA]</scope>
    <source>
        <strain evidence="1 2">CCMEE 5268</strain>
    </source>
</reference>
<gene>
    <name evidence="1" type="ORF">CEN50_03445</name>
</gene>
<dbReference type="EMBL" id="NMQA01000037">
    <property type="protein sequence ID" value="PMB00348.1"/>
    <property type="molecule type" value="Genomic_DNA"/>
</dbReference>
<dbReference type="Proteomes" id="UP000235025">
    <property type="component" value="Unassembled WGS sequence"/>
</dbReference>
<sequence length="81" mass="9200">METSMKERAEKWLKSDRAQQIINNQCISWFNNQIQPDLATGNDPICRLLPPTNNPSVSSVFIGVHRCSISQKILFVPRVST</sequence>
<dbReference type="AlphaFoldDB" id="A0A2N6KKR1"/>
<accession>A0A2N6KKR1</accession>
<protein>
    <submittedName>
        <fullName evidence="1">Uncharacterized protein</fullName>
    </submittedName>
</protein>
<comment type="caution">
    <text evidence="1">The sequence shown here is derived from an EMBL/GenBank/DDBJ whole genome shotgun (WGS) entry which is preliminary data.</text>
</comment>
<evidence type="ECO:0000313" key="1">
    <source>
        <dbReference type="EMBL" id="PMB00348.1"/>
    </source>
</evidence>